<keyword evidence="5" id="KW-0663">Pyridoxal phosphate</keyword>
<keyword evidence="3" id="KW-0949">S-adenosyl-L-methionine</keyword>
<name>A0A8H3I0F1_9LECA</name>
<evidence type="ECO:0000256" key="2">
    <source>
        <dbReference type="ARBA" id="ARBA00022485"/>
    </source>
</evidence>
<evidence type="ECO:0000313" key="10">
    <source>
        <dbReference type="Proteomes" id="UP000664521"/>
    </source>
</evidence>
<evidence type="ECO:0000313" key="9">
    <source>
        <dbReference type="EMBL" id="CAF9910102.1"/>
    </source>
</evidence>
<dbReference type="SFLD" id="SFLDS00029">
    <property type="entry name" value="Radical_SAM"/>
    <property type="match status" value="1"/>
</dbReference>
<reference evidence="9" key="1">
    <citation type="submission" date="2021-03" db="EMBL/GenBank/DDBJ databases">
        <authorList>
            <person name="Tagirdzhanova G."/>
        </authorList>
    </citation>
    <scope>NUCLEOTIDE SEQUENCE</scope>
</reference>
<keyword evidence="4" id="KW-0479">Metal-binding</keyword>
<proteinExistence type="predicted"/>
<dbReference type="GO" id="GO:0051539">
    <property type="term" value="F:4 iron, 4 sulfur cluster binding"/>
    <property type="evidence" value="ECO:0007669"/>
    <property type="project" value="UniProtKB-KW"/>
</dbReference>
<feature type="domain" description="Radical SAM core" evidence="8">
    <location>
        <begin position="196"/>
        <end position="429"/>
    </location>
</feature>
<dbReference type="GO" id="GO:0046872">
    <property type="term" value="F:metal ion binding"/>
    <property type="evidence" value="ECO:0007669"/>
    <property type="project" value="UniProtKB-KW"/>
</dbReference>
<dbReference type="InterPro" id="IPR013785">
    <property type="entry name" value="Aldolase_TIM"/>
</dbReference>
<evidence type="ECO:0000256" key="5">
    <source>
        <dbReference type="ARBA" id="ARBA00022898"/>
    </source>
</evidence>
<dbReference type="NCBIfam" id="TIGR00238">
    <property type="entry name" value="KamA family radical SAM protein"/>
    <property type="match status" value="1"/>
</dbReference>
<evidence type="ECO:0000256" key="4">
    <source>
        <dbReference type="ARBA" id="ARBA00022723"/>
    </source>
</evidence>
<gene>
    <name evidence="9" type="ORF">HETSPECPRED_009610</name>
</gene>
<dbReference type="Gene3D" id="3.20.20.70">
    <property type="entry name" value="Aldolase class I"/>
    <property type="match status" value="1"/>
</dbReference>
<keyword evidence="2" id="KW-0004">4Fe-4S</keyword>
<dbReference type="EMBL" id="CAJPDS010000008">
    <property type="protein sequence ID" value="CAF9910102.1"/>
    <property type="molecule type" value="Genomic_DNA"/>
</dbReference>
<sequence>MAFNFAHRQTLRSTIRRVSPTVYPNCAARSLLPVSKQWNGKWAAGYATVASEQEVPQGRYWAKIPRWEELPVDTFLSHSWQMANSIHTVRGLSDLMRSVLPETIPPQQPLRGKLEYPGVSTPEDFIRSFEVAAKKAPMAFRLSPHVLSVINWTDPLNDPVRRQFVPLDSVINVAHPAGIFDPLHEVDNSPVRGVIHRYSNKALFMATSICPVYCRFCFRSYSVGTETEAVKKMRFLPLMKQWAPKFEYIESTPSLHDIVISGGDTYLLEPEQIAYLGDRLLNTPHIKRFRFATKGLGVSPSRLIDPKDSWIDTVIELSKRGRKMGKEVCVHTHINNKQEISWITRQGAQRLYEEGVIVRNQSVLLNGVNNTFDQLRDLVHALSELHIEPYYVYQGDIVRGAEDLRTPLSDSHELELQIRDQTAGFLIPRFVYDVPGPAGKRPSLSAQNYDRRLGVAEFTAPRLNGDYVKYWDPLWSLSEDAQEEVQSYFAERSNDQASAQMASVGA</sequence>
<dbReference type="OrthoDB" id="5396721at2759"/>
<comment type="cofactor">
    <cofactor evidence="1">
        <name>pyridoxal 5'-phosphate</name>
        <dbReference type="ChEBI" id="CHEBI:597326"/>
    </cofactor>
</comment>
<evidence type="ECO:0000256" key="7">
    <source>
        <dbReference type="ARBA" id="ARBA00023014"/>
    </source>
</evidence>
<evidence type="ECO:0000259" key="8">
    <source>
        <dbReference type="PROSITE" id="PS51918"/>
    </source>
</evidence>
<dbReference type="AlphaFoldDB" id="A0A8H3I0F1"/>
<accession>A0A8H3I0F1</accession>
<dbReference type="SUPFAM" id="SSF102114">
    <property type="entry name" value="Radical SAM enzymes"/>
    <property type="match status" value="1"/>
</dbReference>
<dbReference type="PANTHER" id="PTHR30538:SF0">
    <property type="entry name" value="L-LYSINE 2,3-AMINOMUTASE AQ_1632-RELATED"/>
    <property type="match status" value="1"/>
</dbReference>
<organism evidence="9 10">
    <name type="scientific">Heterodermia speciosa</name>
    <dbReference type="NCBI Taxonomy" id="116794"/>
    <lineage>
        <taxon>Eukaryota</taxon>
        <taxon>Fungi</taxon>
        <taxon>Dikarya</taxon>
        <taxon>Ascomycota</taxon>
        <taxon>Pezizomycotina</taxon>
        <taxon>Lecanoromycetes</taxon>
        <taxon>OSLEUM clade</taxon>
        <taxon>Lecanoromycetidae</taxon>
        <taxon>Caliciales</taxon>
        <taxon>Physciaceae</taxon>
        <taxon>Heterodermia</taxon>
    </lineage>
</organism>
<keyword evidence="6" id="KW-0408">Iron</keyword>
<dbReference type="InterPro" id="IPR007197">
    <property type="entry name" value="rSAM"/>
</dbReference>
<dbReference type="Proteomes" id="UP000664521">
    <property type="component" value="Unassembled WGS sequence"/>
</dbReference>
<dbReference type="InterPro" id="IPR058240">
    <property type="entry name" value="rSAM_sf"/>
</dbReference>
<dbReference type="GO" id="GO:0003824">
    <property type="term" value="F:catalytic activity"/>
    <property type="evidence" value="ECO:0007669"/>
    <property type="project" value="InterPro"/>
</dbReference>
<keyword evidence="7" id="KW-0411">Iron-sulfur</keyword>
<evidence type="ECO:0000256" key="1">
    <source>
        <dbReference type="ARBA" id="ARBA00001933"/>
    </source>
</evidence>
<dbReference type="SFLD" id="SFLDG01070">
    <property type="entry name" value="PLP-dependent"/>
    <property type="match status" value="1"/>
</dbReference>
<dbReference type="PANTHER" id="PTHR30538">
    <property type="entry name" value="LYSINE 2,3-AMINOMUTASE-RELATED"/>
    <property type="match status" value="1"/>
</dbReference>
<evidence type="ECO:0000256" key="3">
    <source>
        <dbReference type="ARBA" id="ARBA00022691"/>
    </source>
</evidence>
<dbReference type="PROSITE" id="PS51918">
    <property type="entry name" value="RADICAL_SAM"/>
    <property type="match status" value="1"/>
</dbReference>
<evidence type="ECO:0000256" key="6">
    <source>
        <dbReference type="ARBA" id="ARBA00023004"/>
    </source>
</evidence>
<keyword evidence="10" id="KW-1185">Reference proteome</keyword>
<comment type="caution">
    <text evidence="9">The sequence shown here is derived from an EMBL/GenBank/DDBJ whole genome shotgun (WGS) entry which is preliminary data.</text>
</comment>
<protein>
    <recommendedName>
        <fullName evidence="8">Radical SAM core domain-containing protein</fullName>
    </recommendedName>
</protein>
<dbReference type="InterPro" id="IPR003739">
    <property type="entry name" value="Lys_aminomutase/Glu_NH3_mut"/>
</dbReference>